<dbReference type="InParanoid" id="A0A6P7GV51"/>
<organism evidence="1">
    <name type="scientific">Diabrotica virgifera virgifera</name>
    <name type="common">western corn rootworm</name>
    <dbReference type="NCBI Taxonomy" id="50390"/>
    <lineage>
        <taxon>Eukaryota</taxon>
        <taxon>Metazoa</taxon>
        <taxon>Ecdysozoa</taxon>
        <taxon>Arthropoda</taxon>
        <taxon>Hexapoda</taxon>
        <taxon>Insecta</taxon>
        <taxon>Pterygota</taxon>
        <taxon>Neoptera</taxon>
        <taxon>Endopterygota</taxon>
        <taxon>Coleoptera</taxon>
        <taxon>Polyphaga</taxon>
        <taxon>Cucujiformia</taxon>
        <taxon>Chrysomeloidea</taxon>
        <taxon>Chrysomelidae</taxon>
        <taxon>Galerucinae</taxon>
        <taxon>Diabroticina</taxon>
        <taxon>Diabroticites</taxon>
        <taxon>Diabrotica</taxon>
    </lineage>
</organism>
<sequence length="377" mass="43009">MSDNSEIDSDVEMQDLDDVGSVSTRKKKLKSVNYKQIYKKDWEKEWKWLQPSKKGPTFAWCKFCTCDIRIARGKGEIKKHVTSAKHIKLQSTVTSQPSVMSMLTKQTKNVDVKVKEGVLRLAGFMAEHNLPLRLMEHIPPLIKSICTDSEIAKAIKCGRTKMTNVLRNVTGDEGKTQLMDILRTNKFTLIGDESTDRSCSKNLCLVARVVIDFSIKDYFLTLLPVKEATGAALFTLIDDFFKNHNIPYETNCIGFAADGANNMMGANNSLSSRLKEKCPNLFLMKCICHSFHLCASYACEKLPNEVEQLTREVYNFFSNSPKRIDEYKEFQQFANVLPHKILHPSQTRWLSVESVIKRVISQYQALTLYFTEQAFKA</sequence>
<proteinExistence type="predicted"/>
<dbReference type="InterPro" id="IPR012337">
    <property type="entry name" value="RNaseH-like_sf"/>
</dbReference>
<feature type="non-terminal residue" evidence="1">
    <location>
        <position position="377"/>
    </location>
</feature>
<protein>
    <submittedName>
        <fullName evidence="1">Uncharacterized protein LOC114347101</fullName>
    </submittedName>
</protein>
<name>A0A6P7GV51_DIAVI</name>
<dbReference type="RefSeq" id="XP_028153636.1">
    <property type="nucleotide sequence ID" value="XM_028297835.1"/>
</dbReference>
<gene>
    <name evidence="1" type="primary">LOC114347101</name>
</gene>
<reference evidence="1" key="1">
    <citation type="submission" date="2025-08" db="UniProtKB">
        <authorList>
            <consortium name="RefSeq"/>
        </authorList>
    </citation>
    <scope>IDENTIFICATION</scope>
    <source>
        <tissue evidence="1">Whole insect</tissue>
    </source>
</reference>
<dbReference type="SUPFAM" id="SSF53098">
    <property type="entry name" value="Ribonuclease H-like"/>
    <property type="match status" value="1"/>
</dbReference>
<dbReference type="PANTHER" id="PTHR37162:SF1">
    <property type="entry name" value="BED-TYPE DOMAIN-CONTAINING PROTEIN"/>
    <property type="match status" value="1"/>
</dbReference>
<dbReference type="PANTHER" id="PTHR37162">
    <property type="entry name" value="HAT FAMILY DIMERISATION DOMAINCONTAINING PROTEIN-RELATED"/>
    <property type="match status" value="1"/>
</dbReference>
<accession>A0A6P7GV51</accession>
<evidence type="ECO:0000313" key="1">
    <source>
        <dbReference type="RefSeq" id="XP_028153636.1"/>
    </source>
</evidence>
<dbReference type="AlphaFoldDB" id="A0A6P7GV51"/>